<dbReference type="NCBIfam" id="NF011981">
    <property type="entry name" value="PRK15446.1-2"/>
    <property type="match status" value="1"/>
</dbReference>
<sequence length="377" mass="42103">MIITNVNLVLDNEVVKGSVEIKDGIITSMSDTQSQLPQAFDGENGHLMPGFIELHTDNLEQYFTPRPKVDWPPFSAMSAHDTQLIGSGITTVLDAVCLGDYRDEKRQANLEQFINTVVESQKRNLTRAEHRLHLRCEVPHESTVPAFEKFVNLPEVQLVSLMDHAPGQRQFVNLEAFRTYYQAKYNLADHEMEAYEARQISLSERWSSQNRNEICRQCRELGIPTASHDDATEAHVTESKELGMVIAEFPTTIEAAKRSHELGLKVLMGAPNVVRGGSHSGNVAAHELASLGVLDILSSDYYPMSLLEGVYMLAADERNSLTLSQAVKLVTKHPAQALNLDDRGVIAEGKRADMVLAHKVDGHPLVKRVWRQGKKVF</sequence>
<dbReference type="Proteomes" id="UP000268973">
    <property type="component" value="Unassembled WGS sequence"/>
</dbReference>
<dbReference type="PANTHER" id="PTHR43135:SF3">
    <property type="entry name" value="ALPHA-D-RIBOSE 1-METHYLPHOSPHONATE 5-TRIPHOSPHATE DIPHOSPHATASE"/>
    <property type="match status" value="1"/>
</dbReference>
<evidence type="ECO:0000259" key="1">
    <source>
        <dbReference type="Pfam" id="PF01979"/>
    </source>
</evidence>
<name>A0A3S0MRE4_9VIBR</name>
<dbReference type="NCBIfam" id="NF011984">
    <property type="entry name" value="PRK15446.1-5"/>
    <property type="match status" value="1"/>
</dbReference>
<dbReference type="RefSeq" id="WP_126573016.1">
    <property type="nucleotide sequence ID" value="NZ_RXZH01000001.1"/>
</dbReference>
<dbReference type="NCBIfam" id="NF011990">
    <property type="entry name" value="PRK15446.2-6"/>
    <property type="match status" value="1"/>
</dbReference>
<gene>
    <name evidence="2" type="ORF">EJ063_05645</name>
</gene>
<dbReference type="CDD" id="cd01306">
    <property type="entry name" value="PhnM"/>
    <property type="match status" value="1"/>
</dbReference>
<comment type="caution">
    <text evidence="2">The sequence shown here is derived from an EMBL/GenBank/DDBJ whole genome shotgun (WGS) entry which is preliminary data.</text>
</comment>
<dbReference type="PANTHER" id="PTHR43135">
    <property type="entry name" value="ALPHA-D-RIBOSE 1-METHYLPHOSPHONATE 5-TRIPHOSPHATE DIPHOSPHATASE"/>
    <property type="match status" value="1"/>
</dbReference>
<evidence type="ECO:0000313" key="3">
    <source>
        <dbReference type="Proteomes" id="UP000268973"/>
    </source>
</evidence>
<feature type="domain" description="Amidohydrolase-related" evidence="1">
    <location>
        <begin position="48"/>
        <end position="374"/>
    </location>
</feature>
<dbReference type="SUPFAM" id="SSF51338">
    <property type="entry name" value="Composite domain of metallo-dependent hydrolases"/>
    <property type="match status" value="1"/>
</dbReference>
<dbReference type="NCBIfam" id="TIGR02318">
    <property type="entry name" value="phosphono_phnM"/>
    <property type="match status" value="1"/>
</dbReference>
<dbReference type="Gene3D" id="3.20.20.140">
    <property type="entry name" value="Metal-dependent hydrolases"/>
    <property type="match status" value="2"/>
</dbReference>
<dbReference type="InterPro" id="IPR011059">
    <property type="entry name" value="Metal-dep_hydrolase_composite"/>
</dbReference>
<dbReference type="InterPro" id="IPR051781">
    <property type="entry name" value="Metallo-dep_Hydrolase"/>
</dbReference>
<dbReference type="Gene3D" id="2.30.40.10">
    <property type="entry name" value="Urease, subunit C, domain 1"/>
    <property type="match status" value="2"/>
</dbReference>
<protein>
    <submittedName>
        <fullName evidence="2">Alpha-D-ribose 1-methylphosphonate 5-triphosphate diphosphatase</fullName>
        <ecNumber evidence="2">3.6.1.63</ecNumber>
    </submittedName>
</protein>
<evidence type="ECO:0000313" key="2">
    <source>
        <dbReference type="EMBL" id="RTZ18271.1"/>
    </source>
</evidence>
<dbReference type="InterPro" id="IPR032466">
    <property type="entry name" value="Metal_Hydrolase"/>
</dbReference>
<dbReference type="InterPro" id="IPR012696">
    <property type="entry name" value="PhnM"/>
</dbReference>
<dbReference type="PIRSF" id="PIRSF038971">
    <property type="entry name" value="PhnM"/>
    <property type="match status" value="1"/>
</dbReference>
<dbReference type="SUPFAM" id="SSF51556">
    <property type="entry name" value="Metallo-dependent hydrolases"/>
    <property type="match status" value="1"/>
</dbReference>
<dbReference type="NCBIfam" id="NF011987">
    <property type="entry name" value="PRK15446.2-3"/>
    <property type="match status" value="1"/>
</dbReference>
<dbReference type="AlphaFoldDB" id="A0A3S0MRE4"/>
<dbReference type="EMBL" id="RXZH01000001">
    <property type="protein sequence ID" value="RTZ18271.1"/>
    <property type="molecule type" value="Genomic_DNA"/>
</dbReference>
<keyword evidence="2" id="KW-0378">Hydrolase</keyword>
<dbReference type="OrthoDB" id="9785413at2"/>
<dbReference type="InterPro" id="IPR006680">
    <property type="entry name" value="Amidohydro-rel"/>
</dbReference>
<keyword evidence="3" id="KW-1185">Reference proteome</keyword>
<proteinExistence type="predicted"/>
<dbReference type="GO" id="GO:0016810">
    <property type="term" value="F:hydrolase activity, acting on carbon-nitrogen (but not peptide) bonds"/>
    <property type="evidence" value="ECO:0007669"/>
    <property type="project" value="InterPro"/>
</dbReference>
<dbReference type="Pfam" id="PF01979">
    <property type="entry name" value="Amidohydro_1"/>
    <property type="match status" value="1"/>
</dbReference>
<dbReference type="GO" id="GO:0019700">
    <property type="term" value="P:organic phosphonate catabolic process"/>
    <property type="evidence" value="ECO:0007669"/>
    <property type="project" value="InterPro"/>
</dbReference>
<reference evidence="2 3" key="1">
    <citation type="submission" date="2018-12" db="EMBL/GenBank/DDBJ databases">
        <title>Vibrio sp. isolated from China Sea.</title>
        <authorList>
            <person name="Li Y."/>
        </authorList>
    </citation>
    <scope>NUCLEOTIDE SEQUENCE [LARGE SCALE GENOMIC DNA]</scope>
    <source>
        <strain evidence="2 3">BEI207</strain>
    </source>
</reference>
<accession>A0A3S0MRE4</accession>
<dbReference type="EC" id="3.6.1.63" evidence="2"/>
<organism evidence="2 3">
    <name type="scientific">Vibrio aquaticus</name>
    <dbReference type="NCBI Taxonomy" id="2496559"/>
    <lineage>
        <taxon>Bacteria</taxon>
        <taxon>Pseudomonadati</taxon>
        <taxon>Pseudomonadota</taxon>
        <taxon>Gammaproteobacteria</taxon>
        <taxon>Vibrionales</taxon>
        <taxon>Vibrionaceae</taxon>
        <taxon>Vibrio</taxon>
    </lineage>
</organism>